<dbReference type="GO" id="GO:0003700">
    <property type="term" value="F:DNA-binding transcription factor activity"/>
    <property type="evidence" value="ECO:0007669"/>
    <property type="project" value="TreeGrafter"/>
</dbReference>
<organism evidence="7 8">
    <name type="scientific">Leifsonia aquatica</name>
    <name type="common">Corynebacterium aquaticum</name>
    <dbReference type="NCBI Taxonomy" id="144185"/>
    <lineage>
        <taxon>Bacteria</taxon>
        <taxon>Bacillati</taxon>
        <taxon>Actinomycetota</taxon>
        <taxon>Actinomycetes</taxon>
        <taxon>Micrococcales</taxon>
        <taxon>Microbacteriaceae</taxon>
        <taxon>Leifsonia</taxon>
    </lineage>
</organism>
<dbReference type="SUPFAM" id="SSF46689">
    <property type="entry name" value="Homeodomain-like"/>
    <property type="match status" value="1"/>
</dbReference>
<dbReference type="Pfam" id="PF00440">
    <property type="entry name" value="TetR_N"/>
    <property type="match status" value="1"/>
</dbReference>
<feature type="DNA-binding region" description="H-T-H motif" evidence="4">
    <location>
        <begin position="46"/>
        <end position="65"/>
    </location>
</feature>
<evidence type="ECO:0000256" key="4">
    <source>
        <dbReference type="PROSITE-ProRule" id="PRU00335"/>
    </source>
</evidence>
<evidence type="ECO:0000256" key="2">
    <source>
        <dbReference type="ARBA" id="ARBA00023125"/>
    </source>
</evidence>
<dbReference type="RefSeq" id="WP_021754407.1">
    <property type="nucleotide sequence ID" value="NZ_JACHVP010000003.1"/>
</dbReference>
<proteinExistence type="predicted"/>
<evidence type="ECO:0000256" key="3">
    <source>
        <dbReference type="ARBA" id="ARBA00023163"/>
    </source>
</evidence>
<feature type="region of interest" description="Disordered" evidence="5">
    <location>
        <begin position="1"/>
        <end position="25"/>
    </location>
</feature>
<evidence type="ECO:0000313" key="8">
    <source>
        <dbReference type="Proteomes" id="UP000538196"/>
    </source>
</evidence>
<dbReference type="InterPro" id="IPR023772">
    <property type="entry name" value="DNA-bd_HTH_TetR-type_CS"/>
</dbReference>
<dbReference type="Proteomes" id="UP000538196">
    <property type="component" value="Unassembled WGS sequence"/>
</dbReference>
<protein>
    <submittedName>
        <fullName evidence="7">AcrR family transcriptional regulator</fullName>
    </submittedName>
</protein>
<dbReference type="PROSITE" id="PS01081">
    <property type="entry name" value="HTH_TETR_1"/>
    <property type="match status" value="1"/>
</dbReference>
<feature type="domain" description="HTH tetR-type" evidence="6">
    <location>
        <begin position="23"/>
        <end position="83"/>
    </location>
</feature>
<sequence length="221" mass="23954">MHDFPHIPPAASPAPGLRERKKAQTRSDLERAAVELALDHGPDDVTVDDICARVPVSHRTFFNYFDSKEDALYGIRRAWGDRELVSTQLGEAYDGDLVAAVVHTLFRGLPAETSDPSLHEARMLLAARDSGVVHRRLRRLGDLRDGLITAVAELIERAEEAGAAIADPDVDRESRAEMLVVVCIGAVRIAVREWADAGATGTADEVAARTVAIARSMGTVL</sequence>
<gene>
    <name evidence="7" type="ORF">FHX33_002879</name>
</gene>
<dbReference type="PANTHER" id="PTHR30055">
    <property type="entry name" value="HTH-TYPE TRANSCRIPTIONAL REGULATOR RUTR"/>
    <property type="match status" value="1"/>
</dbReference>
<keyword evidence="3" id="KW-0804">Transcription</keyword>
<accession>A0A7W4YKY5</accession>
<evidence type="ECO:0000256" key="5">
    <source>
        <dbReference type="SAM" id="MobiDB-lite"/>
    </source>
</evidence>
<comment type="caution">
    <text evidence="7">The sequence shown here is derived from an EMBL/GenBank/DDBJ whole genome shotgun (WGS) entry which is preliminary data.</text>
</comment>
<reference evidence="7 8" key="1">
    <citation type="submission" date="2020-08" db="EMBL/GenBank/DDBJ databases">
        <title>Sequencing the genomes of 1000 actinobacteria strains.</title>
        <authorList>
            <person name="Klenk H.-P."/>
        </authorList>
    </citation>
    <scope>NUCLEOTIDE SEQUENCE [LARGE SCALE GENOMIC DNA]</scope>
    <source>
        <strain evidence="7 8">DSM 20146</strain>
    </source>
</reference>
<dbReference type="Gene3D" id="1.10.357.10">
    <property type="entry name" value="Tetracycline Repressor, domain 2"/>
    <property type="match status" value="1"/>
</dbReference>
<feature type="compositionally biased region" description="Pro residues" evidence="5">
    <location>
        <begin position="1"/>
        <end position="12"/>
    </location>
</feature>
<evidence type="ECO:0000259" key="6">
    <source>
        <dbReference type="PROSITE" id="PS50977"/>
    </source>
</evidence>
<dbReference type="EMBL" id="JACHVP010000003">
    <property type="protein sequence ID" value="MBB2968109.1"/>
    <property type="molecule type" value="Genomic_DNA"/>
</dbReference>
<keyword evidence="2 4" id="KW-0238">DNA-binding</keyword>
<dbReference type="InterPro" id="IPR001647">
    <property type="entry name" value="HTH_TetR"/>
</dbReference>
<dbReference type="PANTHER" id="PTHR30055:SF238">
    <property type="entry name" value="MYCOFACTOCIN BIOSYNTHESIS TRANSCRIPTIONAL REGULATOR MFTR-RELATED"/>
    <property type="match status" value="1"/>
</dbReference>
<dbReference type="AlphaFoldDB" id="A0A7W4YKY5"/>
<dbReference type="InterPro" id="IPR009057">
    <property type="entry name" value="Homeodomain-like_sf"/>
</dbReference>
<name>A0A7W4YKY5_LEIAQ</name>
<keyword evidence="1" id="KW-0805">Transcription regulation</keyword>
<dbReference type="PROSITE" id="PS50977">
    <property type="entry name" value="HTH_TETR_2"/>
    <property type="match status" value="1"/>
</dbReference>
<dbReference type="GO" id="GO:0000976">
    <property type="term" value="F:transcription cis-regulatory region binding"/>
    <property type="evidence" value="ECO:0007669"/>
    <property type="project" value="TreeGrafter"/>
</dbReference>
<keyword evidence="8" id="KW-1185">Reference proteome</keyword>
<evidence type="ECO:0000313" key="7">
    <source>
        <dbReference type="EMBL" id="MBB2968109.1"/>
    </source>
</evidence>
<evidence type="ECO:0000256" key="1">
    <source>
        <dbReference type="ARBA" id="ARBA00023015"/>
    </source>
</evidence>
<dbReference type="InterPro" id="IPR050109">
    <property type="entry name" value="HTH-type_TetR-like_transc_reg"/>
</dbReference>